<evidence type="ECO:0000259" key="5">
    <source>
        <dbReference type="Pfam" id="PF13407"/>
    </source>
</evidence>
<evidence type="ECO:0000256" key="2">
    <source>
        <dbReference type="ARBA" id="ARBA00007639"/>
    </source>
</evidence>
<dbReference type="GO" id="GO:0030313">
    <property type="term" value="C:cell envelope"/>
    <property type="evidence" value="ECO:0007669"/>
    <property type="project" value="UniProtKB-SubCell"/>
</dbReference>
<dbReference type="AlphaFoldDB" id="A0A3P3XMG6"/>
<keyword evidence="3 4" id="KW-0732">Signal</keyword>
<gene>
    <name evidence="6" type="ORF">SPIRO4BDMA_40027</name>
</gene>
<sequence>MKKVLTAALIVLVLSTVCVFADAKGVQKGYVIALSNSFYGNSWRKQMVDCFTKSAMQAKAAGRISDFIIVNGDGTQNTQISQLNSLILSDVDAICINAASPTALNGVIEKAIKKGIKVITFDSIVTQPDAYKMDFDFYGQGKTIAKYCVDRFKGKANVLFVRGIRGSDPEIQLYNGAMSVLKANPGMKVVAEADGEADAAISQSAVSNILPSLNNIDVAITTGGEYGVVQAFEAAGRKVPVIIGSNRSEFIKWWIDEKAKNGYETVSISSEPSIGSVVVWLAIHILEGDKVPNSIKLNSILVTNKTVDQYKDLLPGTVIAQDYDEQFVIDMLKNLNNR</sequence>
<dbReference type="Pfam" id="PF13407">
    <property type="entry name" value="Peripla_BP_4"/>
    <property type="match status" value="1"/>
</dbReference>
<feature type="chain" id="PRO_5018240482" description="Periplasmic binding protein domain-containing protein" evidence="4">
    <location>
        <begin position="24"/>
        <end position="338"/>
    </location>
</feature>
<organism evidence="6">
    <name type="scientific">uncultured spirochete</name>
    <dbReference type="NCBI Taxonomy" id="156406"/>
    <lineage>
        <taxon>Bacteria</taxon>
        <taxon>Pseudomonadati</taxon>
        <taxon>Spirochaetota</taxon>
        <taxon>Spirochaetia</taxon>
        <taxon>Spirochaetales</taxon>
        <taxon>environmental samples</taxon>
    </lineage>
</organism>
<comment type="subcellular location">
    <subcellularLocation>
        <location evidence="1">Cell envelope</location>
    </subcellularLocation>
</comment>
<evidence type="ECO:0000256" key="4">
    <source>
        <dbReference type="SAM" id="SignalP"/>
    </source>
</evidence>
<dbReference type="InterPro" id="IPR025997">
    <property type="entry name" value="SBP_2_dom"/>
</dbReference>
<dbReference type="GO" id="GO:0030246">
    <property type="term" value="F:carbohydrate binding"/>
    <property type="evidence" value="ECO:0007669"/>
    <property type="project" value="UniProtKB-ARBA"/>
</dbReference>
<dbReference type="PANTHER" id="PTHR46847">
    <property type="entry name" value="D-ALLOSE-BINDING PERIPLASMIC PROTEIN-RELATED"/>
    <property type="match status" value="1"/>
</dbReference>
<dbReference type="Gene3D" id="3.40.50.2300">
    <property type="match status" value="2"/>
</dbReference>
<evidence type="ECO:0000256" key="3">
    <source>
        <dbReference type="ARBA" id="ARBA00022729"/>
    </source>
</evidence>
<feature type="domain" description="Periplasmic binding protein" evidence="5">
    <location>
        <begin position="32"/>
        <end position="290"/>
    </location>
</feature>
<evidence type="ECO:0000256" key="1">
    <source>
        <dbReference type="ARBA" id="ARBA00004196"/>
    </source>
</evidence>
<dbReference type="EMBL" id="FWDO01000004">
    <property type="protein sequence ID" value="SLM17458.1"/>
    <property type="molecule type" value="Genomic_DNA"/>
</dbReference>
<accession>A0A3P3XMG6</accession>
<protein>
    <recommendedName>
        <fullName evidence="5">Periplasmic binding protein domain-containing protein</fullName>
    </recommendedName>
</protein>
<reference evidence="6" key="1">
    <citation type="submission" date="2017-02" db="EMBL/GenBank/DDBJ databases">
        <authorList>
            <person name="Regsiter A."/>
            <person name="William W."/>
        </authorList>
    </citation>
    <scope>NUCLEOTIDE SEQUENCE</scope>
    <source>
        <strain evidence="6">BdmA 4</strain>
    </source>
</reference>
<dbReference type="SUPFAM" id="SSF53822">
    <property type="entry name" value="Periplasmic binding protein-like I"/>
    <property type="match status" value="1"/>
</dbReference>
<dbReference type="PANTHER" id="PTHR46847:SF1">
    <property type="entry name" value="D-ALLOSE-BINDING PERIPLASMIC PROTEIN-RELATED"/>
    <property type="match status" value="1"/>
</dbReference>
<evidence type="ECO:0000313" key="6">
    <source>
        <dbReference type="EMBL" id="SLM17458.1"/>
    </source>
</evidence>
<feature type="signal peptide" evidence="4">
    <location>
        <begin position="1"/>
        <end position="23"/>
    </location>
</feature>
<comment type="similarity">
    <text evidence="2">Belongs to the bacterial solute-binding protein 2 family.</text>
</comment>
<dbReference type="InterPro" id="IPR028082">
    <property type="entry name" value="Peripla_BP_I"/>
</dbReference>
<name>A0A3P3XMG6_9SPIR</name>
<proteinExistence type="inferred from homology"/>